<keyword evidence="4" id="KW-1185">Reference proteome</keyword>
<evidence type="ECO:0000259" key="2">
    <source>
        <dbReference type="Pfam" id="PF13529"/>
    </source>
</evidence>
<dbReference type="KEGG" id="micc:AUP74_02825"/>
<accession>A0A1C9WAP4</accession>
<dbReference type="Pfam" id="PF13529">
    <property type="entry name" value="Peptidase_C39_2"/>
    <property type="match status" value="1"/>
</dbReference>
<keyword evidence="1" id="KW-0732">Signal</keyword>
<evidence type="ECO:0000313" key="3">
    <source>
        <dbReference type="EMBL" id="AOS98220.1"/>
    </source>
</evidence>
<dbReference type="PATRIC" id="fig|1769779.3.peg.2820"/>
<feature type="signal peptide" evidence="1">
    <location>
        <begin position="1"/>
        <end position="28"/>
    </location>
</feature>
<dbReference type="OrthoDB" id="5735764at2"/>
<organism evidence="3 4">
    <name type="scientific">Microbulbifer aggregans</name>
    <dbReference type="NCBI Taxonomy" id="1769779"/>
    <lineage>
        <taxon>Bacteria</taxon>
        <taxon>Pseudomonadati</taxon>
        <taxon>Pseudomonadota</taxon>
        <taxon>Gammaproteobacteria</taxon>
        <taxon>Cellvibrionales</taxon>
        <taxon>Microbulbiferaceae</taxon>
        <taxon>Microbulbifer</taxon>
    </lineage>
</organism>
<evidence type="ECO:0000313" key="4">
    <source>
        <dbReference type="Proteomes" id="UP000095672"/>
    </source>
</evidence>
<name>A0A1C9WAP4_9GAMM</name>
<sequence precursor="true">MKPILRTFRAQLLAALLLPAIFPGTALAESVKGTDALQLPYWKQTENRHEPERTCSLTSLAMVTDYLGLTDPAKNGRTPDFLFEQLNGVRQTVPALQDGFNTLAKKNGSDLRAYSKTDGTIEELREALAAGYPVIVHGWFTPSGHIVVVTGFNGRSYTVHDPNGRWDLKKWGGYDTSVSGEDMRYPRDAFELAINDNGTGDDLWLHIFR</sequence>
<dbReference type="Gene3D" id="3.90.70.10">
    <property type="entry name" value="Cysteine proteinases"/>
    <property type="match status" value="1"/>
</dbReference>
<reference evidence="4" key="1">
    <citation type="submission" date="2016-01" db="EMBL/GenBank/DDBJ databases">
        <title>Complete genome sequence of Microbulbifer sp. CCB-MM1, a halophile isolated from Matang Mangrove Forest, Perak.</title>
        <authorList>
            <person name="Moh T.H."/>
            <person name="Dinesh B."/>
            <person name="Lau N.-S."/>
            <person name="Go F."/>
            <person name="Alexander Chong S.-C."/>
        </authorList>
    </citation>
    <scope>NUCLEOTIDE SEQUENCE [LARGE SCALE GENOMIC DNA]</scope>
    <source>
        <strain evidence="4">CCB-MM1</strain>
    </source>
</reference>
<gene>
    <name evidence="3" type="ORF">AUP74_02825</name>
</gene>
<dbReference type="Proteomes" id="UP000095672">
    <property type="component" value="Chromosome"/>
</dbReference>
<dbReference type="EMBL" id="CP014143">
    <property type="protein sequence ID" value="AOS98220.1"/>
    <property type="molecule type" value="Genomic_DNA"/>
</dbReference>
<dbReference type="InterPro" id="IPR039564">
    <property type="entry name" value="Peptidase_C39-like"/>
</dbReference>
<feature type="domain" description="Peptidase C39-like" evidence="2">
    <location>
        <begin position="38"/>
        <end position="163"/>
    </location>
</feature>
<dbReference type="STRING" id="1769779.AUP74_02825"/>
<evidence type="ECO:0000256" key="1">
    <source>
        <dbReference type="SAM" id="SignalP"/>
    </source>
</evidence>
<dbReference type="AlphaFoldDB" id="A0A1C9WAP4"/>
<proteinExistence type="predicted"/>
<protein>
    <recommendedName>
        <fullName evidence="2">Peptidase C39-like domain-containing protein</fullName>
    </recommendedName>
</protein>
<dbReference type="RefSeq" id="WP_145924407.1">
    <property type="nucleotide sequence ID" value="NZ_CP014143.1"/>
</dbReference>
<feature type="chain" id="PRO_5008895632" description="Peptidase C39-like domain-containing protein" evidence="1">
    <location>
        <begin position="29"/>
        <end position="209"/>
    </location>
</feature>